<feature type="transmembrane region" description="Helical" evidence="5">
    <location>
        <begin position="262"/>
        <end position="284"/>
    </location>
</feature>
<gene>
    <name evidence="6" type="ORF">AT9943_LOCUS569</name>
</gene>
<feature type="transmembrane region" description="Helical" evidence="5">
    <location>
        <begin position="144"/>
        <end position="163"/>
    </location>
</feature>
<dbReference type="PANTHER" id="PTHR11132">
    <property type="entry name" value="SOLUTE CARRIER FAMILY 35"/>
    <property type="match status" value="1"/>
</dbReference>
<evidence type="ECO:0000256" key="5">
    <source>
        <dbReference type="SAM" id="Phobius"/>
    </source>
</evidence>
<proteinExistence type="predicted"/>
<organism evidence="6 7">
    <name type="scientific">Arabidopsis thaliana</name>
    <name type="common">Mouse-ear cress</name>
    <dbReference type="NCBI Taxonomy" id="3702"/>
    <lineage>
        <taxon>Eukaryota</taxon>
        <taxon>Viridiplantae</taxon>
        <taxon>Streptophyta</taxon>
        <taxon>Embryophyta</taxon>
        <taxon>Tracheophyta</taxon>
        <taxon>Spermatophyta</taxon>
        <taxon>Magnoliopsida</taxon>
        <taxon>eudicotyledons</taxon>
        <taxon>Gunneridae</taxon>
        <taxon>Pentapetalae</taxon>
        <taxon>rosids</taxon>
        <taxon>malvids</taxon>
        <taxon>Brassicales</taxon>
        <taxon>Brassicaceae</taxon>
        <taxon>Camelineae</taxon>
        <taxon>Arabidopsis</taxon>
    </lineage>
</organism>
<dbReference type="AlphaFoldDB" id="A0A7G2DSN7"/>
<dbReference type="Proteomes" id="UP000516314">
    <property type="component" value="Chromosome 1"/>
</dbReference>
<dbReference type="GO" id="GO:0016020">
    <property type="term" value="C:membrane"/>
    <property type="evidence" value="ECO:0007669"/>
    <property type="project" value="UniProtKB-SubCell"/>
</dbReference>
<evidence type="ECO:0000256" key="1">
    <source>
        <dbReference type="ARBA" id="ARBA00004141"/>
    </source>
</evidence>
<feature type="transmembrane region" description="Helical" evidence="5">
    <location>
        <begin position="333"/>
        <end position="359"/>
    </location>
</feature>
<feature type="transmembrane region" description="Helical" evidence="5">
    <location>
        <begin position="111"/>
        <end position="132"/>
    </location>
</feature>
<dbReference type="EMBL" id="LR881466">
    <property type="protein sequence ID" value="CAD5311991.1"/>
    <property type="molecule type" value="Genomic_DNA"/>
</dbReference>
<evidence type="ECO:0000313" key="6">
    <source>
        <dbReference type="EMBL" id="CAD5311991.1"/>
    </source>
</evidence>
<name>A0A7G2DSN7_ARATH</name>
<feature type="transmembrane region" description="Helical" evidence="5">
    <location>
        <begin position="198"/>
        <end position="215"/>
    </location>
</feature>
<evidence type="ECO:0000256" key="2">
    <source>
        <dbReference type="ARBA" id="ARBA00022692"/>
    </source>
</evidence>
<feature type="transmembrane region" description="Helical" evidence="5">
    <location>
        <begin position="79"/>
        <end position="99"/>
    </location>
</feature>
<keyword evidence="4 5" id="KW-0472">Membrane</keyword>
<comment type="subcellular location">
    <subcellularLocation>
        <location evidence="1">Membrane</location>
        <topology evidence="1">Multi-pass membrane protein</topology>
    </subcellularLocation>
</comment>
<evidence type="ECO:0000313" key="7">
    <source>
        <dbReference type="Proteomes" id="UP000516314"/>
    </source>
</evidence>
<feature type="transmembrane region" description="Helical" evidence="5">
    <location>
        <begin position="221"/>
        <end position="241"/>
    </location>
</feature>
<evidence type="ECO:0000256" key="4">
    <source>
        <dbReference type="ARBA" id="ARBA00023136"/>
    </source>
</evidence>
<accession>A0A7G2DSN7</accession>
<keyword evidence="3 5" id="KW-1133">Transmembrane helix</keyword>
<keyword evidence="2 5" id="KW-0812">Transmembrane</keyword>
<feature type="transmembrane region" description="Helical" evidence="5">
    <location>
        <begin position="296"/>
        <end position="321"/>
    </location>
</feature>
<dbReference type="InterPro" id="IPR050186">
    <property type="entry name" value="TPT_transporter"/>
</dbReference>
<reference evidence="6 7" key="1">
    <citation type="submission" date="2020-09" db="EMBL/GenBank/DDBJ databases">
        <authorList>
            <person name="Ashkenazy H."/>
        </authorList>
    </citation>
    <scope>NUCLEOTIDE SEQUENCE [LARGE SCALE GENOMIC DNA]</scope>
    <source>
        <strain evidence="7">cv. Cdm-0</strain>
    </source>
</reference>
<evidence type="ECO:0000256" key="3">
    <source>
        <dbReference type="ARBA" id="ARBA00022989"/>
    </source>
</evidence>
<sequence>MSAVKLEAIVCHEPDESELSHLSDNGSKTKNGVVFQLLDQKSSEHRWFSERFLRWRRRYLPVDGDNRRDHGSVKQSGPLVSGAAYCISSCSMIILNKIVLSSYNFNAGVSLMLYQNLISCLVVAVLDISGVVSVEKFNWKLIRVWMPVNVIFVGMLVSGMYSLKYINVAMVTILKNATNILTGIGEVYMFRKRQNNKVWAAMFMMIISAISGGITDLTFDAVGYTWQLANCFLTASYSLTLRRVMDKAKQSTKSGSLNEVSMVLLNNLLSIPFGIILIILLGEWRYVISTDVTKDSMFWVVATASGFLGLAISFTSMCLVGSLNKVPISLAGLVLFNVPLSLPNLFSILFGLFAGVVFARAKMS</sequence>
<protein>
    <submittedName>
        <fullName evidence="6">(thale cress) hypothetical protein</fullName>
    </submittedName>
</protein>